<dbReference type="PANTHER" id="PTHR33103">
    <property type="entry name" value="OS01G0153900 PROTEIN"/>
    <property type="match status" value="1"/>
</dbReference>
<dbReference type="Proteomes" id="UP000325081">
    <property type="component" value="Unassembled WGS sequence"/>
</dbReference>
<comment type="caution">
    <text evidence="1">The sequence shown here is derived from an EMBL/GenBank/DDBJ whole genome shotgun (WGS) entry which is preliminary data.</text>
</comment>
<dbReference type="PANTHER" id="PTHR33103:SF27">
    <property type="entry name" value="OS04G0594700 PROTEIN"/>
    <property type="match status" value="1"/>
</dbReference>
<dbReference type="Pfam" id="PF05056">
    <property type="entry name" value="DUF674"/>
    <property type="match status" value="2"/>
</dbReference>
<protein>
    <recommendedName>
        <fullName evidence="3">DUF674 family protein</fullName>
    </recommendedName>
</protein>
<keyword evidence="2" id="KW-1185">Reference proteome</keyword>
<dbReference type="OrthoDB" id="1099638at2759"/>
<accession>A0A5A7QCS4</accession>
<dbReference type="InterPro" id="IPR007750">
    <property type="entry name" value="DUF674"/>
</dbReference>
<gene>
    <name evidence="1" type="ORF">STAS_19943</name>
</gene>
<proteinExistence type="predicted"/>
<dbReference type="AlphaFoldDB" id="A0A5A7QCS4"/>
<sequence length="572" mass="62735">MTKTSHSLKRATYKTSNLIHLKSPKGNGNYVKGPTMYMVTDDLTVTPLCVTSSLSNLDRLGIPLSDVEDLELNIGLEEALSILKASLTSTSALTNGLFGPSPKKCFTLKVMINKDKTKVLFAEAESDFFDVLLSFLTLPLGKIAKILVEHYGDDKPRVCSLTPLYNSLANLDVLHFHSETSKQMLLNPKSVFDKECRKLKLNLSDSEPTKYFTCRGASSGKHNFTMNYNNVRCDCGITMSTETKFFAEYGDDRAFCRKGATFIIGDDMRVAPNVSGSVLRTLAEVGIRDIKGAEMRNVTFGYNEIIDLLKGTLVSRTPLTDVIIGEAQSNSRVFIPKTEEATVSNSEKIMILKVMIQKSTQKLLFAQAEDDFADFLFSLLTIPLGGALSLLGTNTGVTSLDNLYTSVEKINGDKYLTKDWTKFRKTELPIGYISPNQLLPMTETGISELHFVGASALPGHIDYLSPSTVTYRTSYSLKCPTYKTSNLIHLKSPKGNGNYVKGPTIYMVTDDLTVTPLCLTSSLSILDQLGIPLSDVEELEINIGLEEALSILKASLASTSALTNGLFGPSLR</sequence>
<feature type="non-terminal residue" evidence="1">
    <location>
        <position position="572"/>
    </location>
</feature>
<organism evidence="1 2">
    <name type="scientific">Striga asiatica</name>
    <name type="common">Asiatic witchweed</name>
    <name type="synonym">Buchnera asiatica</name>
    <dbReference type="NCBI Taxonomy" id="4170"/>
    <lineage>
        <taxon>Eukaryota</taxon>
        <taxon>Viridiplantae</taxon>
        <taxon>Streptophyta</taxon>
        <taxon>Embryophyta</taxon>
        <taxon>Tracheophyta</taxon>
        <taxon>Spermatophyta</taxon>
        <taxon>Magnoliopsida</taxon>
        <taxon>eudicotyledons</taxon>
        <taxon>Gunneridae</taxon>
        <taxon>Pentapetalae</taxon>
        <taxon>asterids</taxon>
        <taxon>lamiids</taxon>
        <taxon>Lamiales</taxon>
        <taxon>Orobanchaceae</taxon>
        <taxon>Buchnereae</taxon>
        <taxon>Striga</taxon>
    </lineage>
</organism>
<dbReference type="EMBL" id="BKCP01006515">
    <property type="protein sequence ID" value="GER43105.1"/>
    <property type="molecule type" value="Genomic_DNA"/>
</dbReference>
<evidence type="ECO:0008006" key="3">
    <source>
        <dbReference type="Google" id="ProtNLM"/>
    </source>
</evidence>
<evidence type="ECO:0000313" key="1">
    <source>
        <dbReference type="EMBL" id="GER43105.1"/>
    </source>
</evidence>
<name>A0A5A7QCS4_STRAF</name>
<reference evidence="2" key="1">
    <citation type="journal article" date="2019" name="Curr. Biol.">
        <title>Genome Sequence of Striga asiatica Provides Insight into the Evolution of Plant Parasitism.</title>
        <authorList>
            <person name="Yoshida S."/>
            <person name="Kim S."/>
            <person name="Wafula E.K."/>
            <person name="Tanskanen J."/>
            <person name="Kim Y.M."/>
            <person name="Honaas L."/>
            <person name="Yang Z."/>
            <person name="Spallek T."/>
            <person name="Conn C.E."/>
            <person name="Ichihashi Y."/>
            <person name="Cheong K."/>
            <person name="Cui S."/>
            <person name="Der J.P."/>
            <person name="Gundlach H."/>
            <person name="Jiao Y."/>
            <person name="Hori C."/>
            <person name="Ishida J.K."/>
            <person name="Kasahara H."/>
            <person name="Kiba T."/>
            <person name="Kim M.S."/>
            <person name="Koo N."/>
            <person name="Laohavisit A."/>
            <person name="Lee Y.H."/>
            <person name="Lumba S."/>
            <person name="McCourt P."/>
            <person name="Mortimer J.C."/>
            <person name="Mutuku J.M."/>
            <person name="Nomura T."/>
            <person name="Sasaki-Sekimoto Y."/>
            <person name="Seto Y."/>
            <person name="Wang Y."/>
            <person name="Wakatake T."/>
            <person name="Sakakibara H."/>
            <person name="Demura T."/>
            <person name="Yamaguchi S."/>
            <person name="Yoneyama K."/>
            <person name="Manabe R.I."/>
            <person name="Nelson D.C."/>
            <person name="Schulman A.H."/>
            <person name="Timko M.P."/>
            <person name="dePamphilis C.W."/>
            <person name="Choi D."/>
            <person name="Shirasu K."/>
        </authorList>
    </citation>
    <scope>NUCLEOTIDE SEQUENCE [LARGE SCALE GENOMIC DNA]</scope>
    <source>
        <strain evidence="2">cv. UVA1</strain>
    </source>
</reference>
<evidence type="ECO:0000313" key="2">
    <source>
        <dbReference type="Proteomes" id="UP000325081"/>
    </source>
</evidence>